<comment type="subunit">
    <text evidence="20">Homotrimer.</text>
</comment>
<comment type="similarity">
    <text evidence="5 20">In the N-terminal section; belongs to the N-acetylglucosamine-1-phosphate uridyltransferase family.</text>
</comment>
<evidence type="ECO:0000256" key="1">
    <source>
        <dbReference type="ARBA" id="ARBA00004496"/>
    </source>
</evidence>
<dbReference type="PANTHER" id="PTHR43584:SF3">
    <property type="entry name" value="BIFUNCTIONAL PROTEIN GLMU"/>
    <property type="match status" value="1"/>
</dbReference>
<feature type="binding site" evidence="20">
    <location>
        <begin position="101"/>
        <end position="103"/>
    </location>
    <ligand>
        <name>UDP-N-acetyl-alpha-D-glucosamine</name>
        <dbReference type="ChEBI" id="CHEBI:57705"/>
    </ligand>
</feature>
<dbReference type="EC" id="2.7.7.23" evidence="20"/>
<keyword evidence="14 20" id="KW-0511">Multifunctional enzyme</keyword>
<keyword evidence="23" id="KW-1185">Reference proteome</keyword>
<feature type="binding site" evidence="20">
    <location>
        <position position="155"/>
    </location>
    <ligand>
        <name>UDP-N-acetyl-alpha-D-glucosamine</name>
        <dbReference type="ChEBI" id="CHEBI:57705"/>
    </ligand>
</feature>
<evidence type="ECO:0000259" key="21">
    <source>
        <dbReference type="Pfam" id="PF00483"/>
    </source>
</evidence>
<feature type="binding site" evidence="20">
    <location>
        <position position="423"/>
    </location>
    <ligand>
        <name>acetyl-CoA</name>
        <dbReference type="ChEBI" id="CHEBI:57288"/>
    </ligand>
</feature>
<dbReference type="Pfam" id="PF00483">
    <property type="entry name" value="NTP_transferase"/>
    <property type="match status" value="1"/>
</dbReference>
<dbReference type="GO" id="GO:0006048">
    <property type="term" value="P:UDP-N-acetylglucosamine biosynthetic process"/>
    <property type="evidence" value="ECO:0007669"/>
    <property type="project" value="UniProtKB-UniPathway"/>
</dbReference>
<proteinExistence type="inferred from homology"/>
<feature type="domain" description="Nucleotidyl transferase" evidence="21">
    <location>
        <begin position="6"/>
        <end position="220"/>
    </location>
</feature>
<dbReference type="InterPro" id="IPR005882">
    <property type="entry name" value="Bifunctional_GlmU"/>
</dbReference>
<dbReference type="GO" id="GO:0009245">
    <property type="term" value="P:lipid A biosynthetic process"/>
    <property type="evidence" value="ECO:0007669"/>
    <property type="project" value="UniProtKB-UniRule"/>
</dbReference>
<keyword evidence="13 20" id="KW-0573">Peptidoglycan synthesis</keyword>
<dbReference type="InterPro" id="IPR005835">
    <property type="entry name" value="NTP_transferase_dom"/>
</dbReference>
<comment type="catalytic activity">
    <reaction evidence="17 20">
        <text>alpha-D-glucosamine 1-phosphate + acetyl-CoA = N-acetyl-alpha-D-glucosamine 1-phosphate + CoA + H(+)</text>
        <dbReference type="Rhea" id="RHEA:13725"/>
        <dbReference type="ChEBI" id="CHEBI:15378"/>
        <dbReference type="ChEBI" id="CHEBI:57287"/>
        <dbReference type="ChEBI" id="CHEBI:57288"/>
        <dbReference type="ChEBI" id="CHEBI:57776"/>
        <dbReference type="ChEBI" id="CHEBI:58516"/>
        <dbReference type="EC" id="2.3.1.157"/>
    </reaction>
</comment>
<dbReference type="GO" id="GO:0000287">
    <property type="term" value="F:magnesium ion binding"/>
    <property type="evidence" value="ECO:0007669"/>
    <property type="project" value="UniProtKB-UniRule"/>
</dbReference>
<keyword evidence="6 20" id="KW-0963">Cytoplasm</keyword>
<dbReference type="Gene3D" id="2.160.10.10">
    <property type="entry name" value="Hexapeptide repeat proteins"/>
    <property type="match status" value="1"/>
</dbReference>
<keyword evidence="11 20" id="KW-0460">Magnesium</keyword>
<dbReference type="InterPro" id="IPR050065">
    <property type="entry name" value="GlmU-like"/>
</dbReference>
<dbReference type="InterPro" id="IPR011004">
    <property type="entry name" value="Trimer_LpxA-like_sf"/>
</dbReference>
<evidence type="ECO:0000256" key="11">
    <source>
        <dbReference type="ARBA" id="ARBA00022842"/>
    </source>
</evidence>
<dbReference type="Pfam" id="PF14602">
    <property type="entry name" value="Hexapep_2"/>
    <property type="match status" value="1"/>
</dbReference>
<dbReference type="UniPathway" id="UPA00973"/>
<feature type="binding site" evidence="20">
    <location>
        <position position="440"/>
    </location>
    <ligand>
        <name>acetyl-CoA</name>
        <dbReference type="ChEBI" id="CHEBI:57288"/>
    </ligand>
</feature>
<feature type="binding site" evidence="20">
    <location>
        <position position="405"/>
    </location>
    <ligand>
        <name>acetyl-CoA</name>
        <dbReference type="ChEBI" id="CHEBI:57288"/>
    </ligand>
</feature>
<dbReference type="GO" id="GO:0071555">
    <property type="term" value="P:cell wall organization"/>
    <property type="evidence" value="ECO:0007669"/>
    <property type="project" value="UniProtKB-KW"/>
</dbReference>
<feature type="region of interest" description="Linker" evidence="20">
    <location>
        <begin position="231"/>
        <end position="251"/>
    </location>
</feature>
<evidence type="ECO:0000256" key="19">
    <source>
        <dbReference type="ARBA" id="ARBA00049628"/>
    </source>
</evidence>
<keyword evidence="8 20" id="KW-0548">Nucleotidyltransferase</keyword>
<dbReference type="CDD" id="cd03353">
    <property type="entry name" value="LbH_GlmU_C"/>
    <property type="match status" value="1"/>
</dbReference>
<evidence type="ECO:0000256" key="8">
    <source>
        <dbReference type="ARBA" id="ARBA00022695"/>
    </source>
</evidence>
<feature type="binding site" evidence="20">
    <location>
        <position position="228"/>
    </location>
    <ligand>
        <name>Mg(2+)</name>
        <dbReference type="ChEBI" id="CHEBI:18420"/>
    </ligand>
</feature>
<evidence type="ECO:0000256" key="6">
    <source>
        <dbReference type="ARBA" id="ARBA00022490"/>
    </source>
</evidence>
<feature type="binding site" evidence="20">
    <location>
        <position position="333"/>
    </location>
    <ligand>
        <name>UDP-N-acetyl-alpha-D-glucosamine</name>
        <dbReference type="ChEBI" id="CHEBI:57705"/>
    </ligand>
</feature>
<name>A0A0R1VJN9_9LACO</name>
<dbReference type="GO" id="GO:0016020">
    <property type="term" value="C:membrane"/>
    <property type="evidence" value="ECO:0007669"/>
    <property type="project" value="GOC"/>
</dbReference>
<evidence type="ECO:0000256" key="13">
    <source>
        <dbReference type="ARBA" id="ARBA00022984"/>
    </source>
</evidence>
<comment type="caution">
    <text evidence="22">The sequence shown here is derived from an EMBL/GenBank/DDBJ whole genome shotgun (WGS) entry which is preliminary data.</text>
</comment>
<evidence type="ECO:0000256" key="16">
    <source>
        <dbReference type="ARBA" id="ARBA00023316"/>
    </source>
</evidence>
<keyword evidence="7 20" id="KW-0808">Transferase</keyword>
<dbReference type="RefSeq" id="WP_056936528.1">
    <property type="nucleotide sequence ID" value="NZ_AZFN01000001.1"/>
</dbReference>
<feature type="region of interest" description="Pyrophosphorylase" evidence="20">
    <location>
        <begin position="1"/>
        <end position="230"/>
    </location>
</feature>
<feature type="region of interest" description="N-acetyltransferase" evidence="20">
    <location>
        <begin position="252"/>
        <end position="455"/>
    </location>
</feature>
<dbReference type="EMBL" id="AZFN01000001">
    <property type="protein sequence ID" value="KRM03668.1"/>
    <property type="molecule type" value="Genomic_DNA"/>
</dbReference>
<dbReference type="GO" id="GO:0000902">
    <property type="term" value="P:cell morphogenesis"/>
    <property type="evidence" value="ECO:0007669"/>
    <property type="project" value="UniProtKB-UniRule"/>
</dbReference>
<dbReference type="Proteomes" id="UP000051739">
    <property type="component" value="Unassembled WGS sequence"/>
</dbReference>
<evidence type="ECO:0000256" key="15">
    <source>
        <dbReference type="ARBA" id="ARBA00023315"/>
    </source>
</evidence>
<feature type="binding site" evidence="20">
    <location>
        <position position="351"/>
    </location>
    <ligand>
        <name>UDP-N-acetyl-alpha-D-glucosamine</name>
        <dbReference type="ChEBI" id="CHEBI:57705"/>
    </ligand>
</feature>
<dbReference type="CDD" id="cd02540">
    <property type="entry name" value="GT2_GlmU_N_bac"/>
    <property type="match status" value="1"/>
</dbReference>
<dbReference type="GO" id="GO:0008360">
    <property type="term" value="P:regulation of cell shape"/>
    <property type="evidence" value="ECO:0007669"/>
    <property type="project" value="UniProtKB-KW"/>
</dbReference>
<evidence type="ECO:0000256" key="18">
    <source>
        <dbReference type="ARBA" id="ARBA00048493"/>
    </source>
</evidence>
<dbReference type="InterPro" id="IPR001451">
    <property type="entry name" value="Hexapep"/>
</dbReference>
<comment type="cofactor">
    <cofactor evidence="20">
        <name>Mg(2+)</name>
        <dbReference type="ChEBI" id="CHEBI:18420"/>
    </cofactor>
    <text evidence="20">Binds 1 Mg(2+) ion per subunit.</text>
</comment>
<protein>
    <recommendedName>
        <fullName evidence="20">Bifunctional protein GlmU</fullName>
    </recommendedName>
    <domain>
        <recommendedName>
            <fullName evidence="20">UDP-N-acetylglucosamine pyrophosphorylase</fullName>
            <ecNumber evidence="20">2.7.7.23</ecNumber>
        </recommendedName>
        <alternativeName>
            <fullName evidence="20">N-acetylglucosamine-1-phosphate uridyltransferase</fullName>
        </alternativeName>
    </domain>
    <domain>
        <recommendedName>
            <fullName evidence="20">Glucosamine-1-phosphate N-acetyltransferase</fullName>
            <ecNumber evidence="20">2.3.1.157</ecNumber>
        </recommendedName>
    </domain>
</protein>
<evidence type="ECO:0000256" key="7">
    <source>
        <dbReference type="ARBA" id="ARBA00022679"/>
    </source>
</evidence>
<dbReference type="GO" id="GO:0009252">
    <property type="term" value="P:peptidoglycan biosynthetic process"/>
    <property type="evidence" value="ECO:0007669"/>
    <property type="project" value="UniProtKB-UniRule"/>
</dbReference>
<comment type="caution">
    <text evidence="20">Lacks conserved residue(s) required for the propagation of feature annotation.</text>
</comment>
<comment type="pathway">
    <text evidence="2 20">Nucleotide-sugar biosynthesis; UDP-N-acetyl-alpha-D-glucosamine biosynthesis; N-acetyl-alpha-D-glucosamine 1-phosphate from alpha-D-glucosamine 6-phosphate (route II): step 2/2.</text>
</comment>
<gene>
    <name evidence="20" type="primary">glmU</name>
    <name evidence="22" type="ORF">FC60_GL000038</name>
</gene>
<dbReference type="UniPathway" id="UPA00113">
    <property type="reaction ID" value="UER00532"/>
</dbReference>
<keyword evidence="12 20" id="KW-0133">Cell shape</keyword>
<dbReference type="NCBIfam" id="TIGR01173">
    <property type="entry name" value="glmU"/>
    <property type="match status" value="1"/>
</dbReference>
<dbReference type="GO" id="GO:0005737">
    <property type="term" value="C:cytoplasm"/>
    <property type="evidence" value="ECO:0007669"/>
    <property type="project" value="UniProtKB-SubCell"/>
</dbReference>
<evidence type="ECO:0000256" key="14">
    <source>
        <dbReference type="ARBA" id="ARBA00023268"/>
    </source>
</evidence>
<dbReference type="InterPro" id="IPR029044">
    <property type="entry name" value="Nucleotide-diphossugar_trans"/>
</dbReference>
<evidence type="ECO:0000256" key="3">
    <source>
        <dbReference type="ARBA" id="ARBA00005208"/>
    </source>
</evidence>
<feature type="binding site" evidence="20">
    <location>
        <position position="103"/>
    </location>
    <ligand>
        <name>Mg(2+)</name>
        <dbReference type="ChEBI" id="CHEBI:18420"/>
    </ligand>
</feature>
<comment type="function">
    <text evidence="19 20">Catalyzes the last two sequential reactions in the de novo biosynthetic pathway for UDP-N-acetylglucosamine (UDP-GlcNAc). The C-terminal domain catalyzes the transfer of acetyl group from acetyl coenzyme A to glucosamine-1-phosphate (GlcN-1-P) to produce N-acetylglucosamine-1-phosphate (GlcNAc-1-P), which is converted into UDP-GlcNAc by the transfer of uridine 5-monophosphate (from uridine 5-triphosphate), a reaction catalyzed by the N-terminal domain.</text>
</comment>
<dbReference type="Pfam" id="PF00132">
    <property type="entry name" value="Hexapep"/>
    <property type="match status" value="1"/>
</dbReference>
<evidence type="ECO:0000256" key="12">
    <source>
        <dbReference type="ARBA" id="ARBA00022960"/>
    </source>
</evidence>
<comment type="pathway">
    <text evidence="20">Bacterial outer membrane biogenesis; LPS lipid A biosynthesis.</text>
</comment>
<dbReference type="NCBIfam" id="NF010934">
    <property type="entry name" value="PRK14354.1"/>
    <property type="match status" value="1"/>
</dbReference>
<comment type="catalytic activity">
    <reaction evidence="18 20">
        <text>N-acetyl-alpha-D-glucosamine 1-phosphate + UTP + H(+) = UDP-N-acetyl-alpha-D-glucosamine + diphosphate</text>
        <dbReference type="Rhea" id="RHEA:13509"/>
        <dbReference type="ChEBI" id="CHEBI:15378"/>
        <dbReference type="ChEBI" id="CHEBI:33019"/>
        <dbReference type="ChEBI" id="CHEBI:46398"/>
        <dbReference type="ChEBI" id="CHEBI:57705"/>
        <dbReference type="ChEBI" id="CHEBI:57776"/>
        <dbReference type="EC" id="2.7.7.23"/>
    </reaction>
</comment>
<dbReference type="AlphaFoldDB" id="A0A0R1VJN9"/>
<comment type="similarity">
    <text evidence="4 20">In the C-terminal section; belongs to the transferase hexapeptide repeat family.</text>
</comment>
<dbReference type="SUPFAM" id="SSF51161">
    <property type="entry name" value="Trimeric LpxA-like enzymes"/>
    <property type="match status" value="1"/>
</dbReference>
<dbReference type="SUPFAM" id="SSF53448">
    <property type="entry name" value="Nucleotide-diphospho-sugar transferases"/>
    <property type="match status" value="1"/>
</dbReference>
<evidence type="ECO:0000256" key="17">
    <source>
        <dbReference type="ARBA" id="ARBA00048247"/>
    </source>
</evidence>
<dbReference type="PANTHER" id="PTHR43584">
    <property type="entry name" value="NUCLEOTIDYL TRANSFERASE"/>
    <property type="match status" value="1"/>
</dbReference>
<evidence type="ECO:0000313" key="22">
    <source>
        <dbReference type="EMBL" id="KRM03668.1"/>
    </source>
</evidence>
<feature type="binding site" evidence="20">
    <location>
        <position position="228"/>
    </location>
    <ligand>
        <name>UDP-N-acetyl-alpha-D-glucosamine</name>
        <dbReference type="ChEBI" id="CHEBI:57705"/>
    </ligand>
</feature>
<feature type="binding site" evidence="20">
    <location>
        <position position="73"/>
    </location>
    <ligand>
        <name>UDP-N-acetyl-alpha-D-glucosamine</name>
        <dbReference type="ChEBI" id="CHEBI:57705"/>
    </ligand>
</feature>
<feature type="binding site" evidence="20">
    <location>
        <position position="23"/>
    </location>
    <ligand>
        <name>UDP-N-acetyl-alpha-D-glucosamine</name>
        <dbReference type="ChEBI" id="CHEBI:57705"/>
    </ligand>
</feature>
<dbReference type="GO" id="GO:0003977">
    <property type="term" value="F:UDP-N-acetylglucosamine diphosphorylase activity"/>
    <property type="evidence" value="ECO:0007669"/>
    <property type="project" value="UniProtKB-UniRule"/>
</dbReference>
<dbReference type="HAMAP" id="MF_01631">
    <property type="entry name" value="GlmU"/>
    <property type="match status" value="1"/>
</dbReference>
<evidence type="ECO:0000256" key="9">
    <source>
        <dbReference type="ARBA" id="ARBA00022723"/>
    </source>
</evidence>
<keyword evidence="15 20" id="KW-0012">Acyltransferase</keyword>
<sequence length="455" mass="49319">MTTRNAIILAAGKGTRMKSKLHKVLHEVCGKSMVEHVLSQLQLAGINKIMTVVGLGADDVKHTLGDQVAYALQKQQLGTGHAVMQTESLLGQSEGETLVVSGDTPLFTAATFDRLFDYHEQRHAAVTILTSKAPDPTGYGRIVRNEVGIVERIVEQKDATSEEQDIHEINTGVYCFDNQKLFAALKELTNDNAQGEYYLTDVIGILKSQNEVVTAYQMDDFEESMGVNDLVALAKARRIMQERINTKLMKDGVSLIDPDTTYIDADVKIGNDTVIEGGVVIKGESRIGSDCFIGAHSRIEDSVLHDEVKVISSTLEKAEMHTGSDIGPNSHLRKGAELGKDVHVGNFCEVKNAYLGEGTKMGHLSYVGDATLGKNINIGSGVIFVNYDGANKAHTNVGDHVFIGSNSNLVAPVNIAADSFIAAGSTITDDTAQYDLAIARQRQTNKANYAKKLPW</sequence>
<evidence type="ECO:0000256" key="20">
    <source>
        <dbReference type="HAMAP-Rule" id="MF_01631"/>
    </source>
</evidence>
<feature type="binding site" evidence="20">
    <location>
        <position position="140"/>
    </location>
    <ligand>
        <name>UDP-N-acetyl-alpha-D-glucosamine</name>
        <dbReference type="ChEBI" id="CHEBI:57705"/>
    </ligand>
</feature>
<evidence type="ECO:0000313" key="23">
    <source>
        <dbReference type="Proteomes" id="UP000051739"/>
    </source>
</evidence>
<feature type="binding site" evidence="20">
    <location>
        <begin position="78"/>
        <end position="79"/>
    </location>
    <ligand>
        <name>UDP-N-acetyl-alpha-D-glucosamine</name>
        <dbReference type="ChEBI" id="CHEBI:57705"/>
    </ligand>
</feature>
<keyword evidence="9 20" id="KW-0479">Metal-binding</keyword>
<feature type="binding site" evidence="20">
    <location>
        <position position="377"/>
    </location>
    <ligand>
        <name>UDP-N-acetyl-alpha-D-glucosamine</name>
        <dbReference type="ChEBI" id="CHEBI:57705"/>
    </ligand>
</feature>
<dbReference type="GO" id="GO:0019134">
    <property type="term" value="F:glucosamine-1-phosphate N-acetyltransferase activity"/>
    <property type="evidence" value="ECO:0007669"/>
    <property type="project" value="UniProtKB-UniRule"/>
</dbReference>
<dbReference type="EC" id="2.3.1.157" evidence="20"/>
<evidence type="ECO:0000256" key="4">
    <source>
        <dbReference type="ARBA" id="ARBA00007707"/>
    </source>
</evidence>
<reference evidence="22 23" key="1">
    <citation type="journal article" date="2015" name="Genome Announc.">
        <title>Expanding the biotechnology potential of lactobacilli through comparative genomics of 213 strains and associated genera.</title>
        <authorList>
            <person name="Sun Z."/>
            <person name="Harris H.M."/>
            <person name="McCann A."/>
            <person name="Guo C."/>
            <person name="Argimon S."/>
            <person name="Zhang W."/>
            <person name="Yang X."/>
            <person name="Jeffery I.B."/>
            <person name="Cooney J.C."/>
            <person name="Kagawa T.F."/>
            <person name="Liu W."/>
            <person name="Song Y."/>
            <person name="Salvetti E."/>
            <person name="Wrobel A."/>
            <person name="Rasinkangas P."/>
            <person name="Parkhill J."/>
            <person name="Rea M.C."/>
            <person name="O'Sullivan O."/>
            <person name="Ritari J."/>
            <person name="Douillard F.P."/>
            <person name="Paul Ross R."/>
            <person name="Yang R."/>
            <person name="Briner A.E."/>
            <person name="Felis G.E."/>
            <person name="de Vos W.M."/>
            <person name="Barrangou R."/>
            <person name="Klaenhammer T.R."/>
            <person name="Caufield P.W."/>
            <person name="Cui Y."/>
            <person name="Zhang H."/>
            <person name="O'Toole P.W."/>
        </authorList>
    </citation>
    <scope>NUCLEOTIDE SEQUENCE [LARGE SCALE GENOMIC DNA]</scope>
    <source>
        <strain evidence="22 23">DSM 16045</strain>
    </source>
</reference>
<evidence type="ECO:0000256" key="2">
    <source>
        <dbReference type="ARBA" id="ARBA00005166"/>
    </source>
</evidence>
<organism evidence="22 23">
    <name type="scientific">Limosilactobacillus gastricus DSM 16045</name>
    <dbReference type="NCBI Taxonomy" id="1423749"/>
    <lineage>
        <taxon>Bacteria</taxon>
        <taxon>Bacillati</taxon>
        <taxon>Bacillota</taxon>
        <taxon>Bacilli</taxon>
        <taxon>Lactobacillales</taxon>
        <taxon>Lactobacillaceae</taxon>
        <taxon>Limosilactobacillus</taxon>
    </lineage>
</organism>
<dbReference type="PATRIC" id="fig|1423749.3.peg.38"/>
<accession>A0A0R1VJN9</accession>
<keyword evidence="10 20" id="KW-0677">Repeat</keyword>
<dbReference type="InterPro" id="IPR038009">
    <property type="entry name" value="GlmU_C_LbH"/>
</dbReference>
<feature type="binding site" evidence="20">
    <location>
        <position position="170"/>
    </location>
    <ligand>
        <name>UDP-N-acetyl-alpha-D-glucosamine</name>
        <dbReference type="ChEBI" id="CHEBI:57705"/>
    </ligand>
</feature>
<feature type="active site" description="Proton acceptor" evidence="20">
    <location>
        <position position="363"/>
    </location>
</feature>
<feature type="binding site" evidence="20">
    <location>
        <begin position="9"/>
        <end position="12"/>
    </location>
    <ligand>
        <name>UDP-N-acetyl-alpha-D-glucosamine</name>
        <dbReference type="ChEBI" id="CHEBI:57705"/>
    </ligand>
</feature>
<evidence type="ECO:0000256" key="10">
    <source>
        <dbReference type="ARBA" id="ARBA00022737"/>
    </source>
</evidence>
<comment type="pathway">
    <text evidence="3 20">Nucleotide-sugar biosynthesis; UDP-N-acetyl-alpha-D-glucosamine biosynthesis; UDP-N-acetyl-alpha-D-glucosamine from N-acetyl-alpha-D-glucosamine 1-phosphate: step 1/1.</text>
</comment>
<keyword evidence="16 20" id="KW-0961">Cell wall biogenesis/degradation</keyword>
<feature type="binding site" evidence="20">
    <location>
        <position position="366"/>
    </location>
    <ligand>
        <name>UDP-N-acetyl-alpha-D-glucosamine</name>
        <dbReference type="ChEBI" id="CHEBI:57705"/>
    </ligand>
</feature>
<evidence type="ECO:0000256" key="5">
    <source>
        <dbReference type="ARBA" id="ARBA00007947"/>
    </source>
</evidence>
<dbReference type="Gene3D" id="3.90.550.10">
    <property type="entry name" value="Spore Coat Polysaccharide Biosynthesis Protein SpsA, Chain A"/>
    <property type="match status" value="1"/>
</dbReference>
<feature type="binding site" evidence="20">
    <location>
        <begin position="386"/>
        <end position="387"/>
    </location>
    <ligand>
        <name>acetyl-CoA</name>
        <dbReference type="ChEBI" id="CHEBI:57288"/>
    </ligand>
</feature>
<comment type="subcellular location">
    <subcellularLocation>
        <location evidence="1 20">Cytoplasm</location>
    </subcellularLocation>
</comment>